<dbReference type="EMBL" id="CP031357">
    <property type="protein sequence ID" value="AXK43228.1"/>
    <property type="molecule type" value="Genomic_DNA"/>
</dbReference>
<dbReference type="OrthoDB" id="483at2"/>
<dbReference type="SUPFAM" id="SSF46894">
    <property type="entry name" value="C-terminal effector domain of the bipartite response regulators"/>
    <property type="match status" value="1"/>
</dbReference>
<name>A0A345YH26_9SPHN</name>
<dbReference type="Gene3D" id="1.10.10.10">
    <property type="entry name" value="Winged helix-like DNA-binding domain superfamily/Winged helix DNA-binding domain"/>
    <property type="match status" value="1"/>
</dbReference>
<evidence type="ECO:0000313" key="2">
    <source>
        <dbReference type="EMBL" id="AXK43228.1"/>
    </source>
</evidence>
<dbReference type="Proteomes" id="UP000254508">
    <property type="component" value="Chromosome"/>
</dbReference>
<accession>A0A345YH26</accession>
<dbReference type="AlphaFoldDB" id="A0A345YH26"/>
<evidence type="ECO:0000259" key="1">
    <source>
        <dbReference type="Pfam" id="PF00196"/>
    </source>
</evidence>
<organism evidence="2 3">
    <name type="scientific">Erythrobacter aureus</name>
    <dbReference type="NCBI Taxonomy" id="2182384"/>
    <lineage>
        <taxon>Bacteria</taxon>
        <taxon>Pseudomonadati</taxon>
        <taxon>Pseudomonadota</taxon>
        <taxon>Alphaproteobacteria</taxon>
        <taxon>Sphingomonadales</taxon>
        <taxon>Erythrobacteraceae</taxon>
        <taxon>Erythrobacter/Porphyrobacter group</taxon>
        <taxon>Erythrobacter</taxon>
    </lineage>
</organism>
<dbReference type="GO" id="GO:0003677">
    <property type="term" value="F:DNA binding"/>
    <property type="evidence" value="ECO:0007669"/>
    <property type="project" value="InterPro"/>
</dbReference>
<sequence length="87" mass="9594">MARPRACCSIPFAMSIWIKSRNCGPTCGKLPVRSGQRGPLDYWKCAFDRGQLSISPRAIEIHLRNVIAKLEVESRIGAVRVAVEAAL</sequence>
<gene>
    <name evidence="2" type="ORF">DVR09_13690</name>
</gene>
<feature type="domain" description="HTH luxR-type" evidence="1">
    <location>
        <begin position="51"/>
        <end position="82"/>
    </location>
</feature>
<dbReference type="GO" id="GO:0006355">
    <property type="term" value="P:regulation of DNA-templated transcription"/>
    <property type="evidence" value="ECO:0007669"/>
    <property type="project" value="InterPro"/>
</dbReference>
<keyword evidence="3" id="KW-1185">Reference proteome</keyword>
<protein>
    <recommendedName>
        <fullName evidence="1">HTH luxR-type domain-containing protein</fullName>
    </recommendedName>
</protein>
<proteinExistence type="predicted"/>
<dbReference type="InterPro" id="IPR036388">
    <property type="entry name" value="WH-like_DNA-bd_sf"/>
</dbReference>
<dbReference type="InterPro" id="IPR000792">
    <property type="entry name" value="Tscrpt_reg_LuxR_C"/>
</dbReference>
<dbReference type="KEGG" id="err:DVR09_13690"/>
<evidence type="ECO:0000313" key="3">
    <source>
        <dbReference type="Proteomes" id="UP000254508"/>
    </source>
</evidence>
<dbReference type="InterPro" id="IPR016032">
    <property type="entry name" value="Sig_transdc_resp-reg_C-effctor"/>
</dbReference>
<dbReference type="Pfam" id="PF00196">
    <property type="entry name" value="GerE"/>
    <property type="match status" value="1"/>
</dbReference>
<reference evidence="3" key="1">
    <citation type="submission" date="2018-07" db="EMBL/GenBank/DDBJ databases">
        <title>Genome sequence of Erythrobacter strain YH-07, an antagonistic bacterium isolated from Yellow Sea.</title>
        <authorList>
            <person name="Tang T."/>
            <person name="Liu Q."/>
            <person name="Sun X."/>
        </authorList>
    </citation>
    <scope>NUCLEOTIDE SEQUENCE [LARGE SCALE GENOMIC DNA]</scope>
    <source>
        <strain evidence="3">YH-07</strain>
    </source>
</reference>